<dbReference type="InParanoid" id="L2GMX8"/>
<dbReference type="Gene3D" id="1.10.10.10">
    <property type="entry name" value="Winged helix-like DNA-binding domain superfamily/Winged helix DNA-binding domain"/>
    <property type="match status" value="1"/>
</dbReference>
<dbReference type="RefSeq" id="XP_007604268.1">
    <property type="nucleotide sequence ID" value="XM_007604206.1"/>
</dbReference>
<dbReference type="GeneID" id="19881533"/>
<proteinExistence type="predicted"/>
<accession>L2GMX8</accession>
<keyword evidence="3" id="KW-1185">Reference proteome</keyword>
<gene>
    <name evidence="2" type="ORF">VICG_00819</name>
</gene>
<name>L2GMX8_VITCO</name>
<dbReference type="VEuPathDB" id="MicrosporidiaDB:VICG_00819"/>
<dbReference type="EMBL" id="JH370134">
    <property type="protein sequence ID" value="ELA42176.1"/>
    <property type="molecule type" value="Genomic_DNA"/>
</dbReference>
<protein>
    <recommendedName>
        <fullName evidence="1">Plectin/eS10 N-terminal domain-containing protein</fullName>
    </recommendedName>
</protein>
<evidence type="ECO:0000259" key="1">
    <source>
        <dbReference type="Pfam" id="PF03501"/>
    </source>
</evidence>
<sequence>MLQVVNRDTYAIKRFLFQNKGIVVPFSKLGVHPVLKIEMAKLNKCLKTLVSKKYVEKIGNWQHAWYFVTEDGQKKLKEEVEKPIEGEKKNFTILSIKQTETYQLRTILTFVLYIVFVACCLKI</sequence>
<evidence type="ECO:0000313" key="3">
    <source>
        <dbReference type="Proteomes" id="UP000011082"/>
    </source>
</evidence>
<dbReference type="InterPro" id="IPR036388">
    <property type="entry name" value="WH-like_DNA-bd_sf"/>
</dbReference>
<dbReference type="OrthoDB" id="5211809at2759"/>
<dbReference type="Proteomes" id="UP000011082">
    <property type="component" value="Unassembled WGS sequence"/>
</dbReference>
<dbReference type="AlphaFoldDB" id="L2GMX8"/>
<organism evidence="2 3">
    <name type="scientific">Vittaforma corneae (strain ATCC 50505)</name>
    <name type="common">Microsporidian parasite</name>
    <name type="synonym">Nosema corneum</name>
    <dbReference type="NCBI Taxonomy" id="993615"/>
    <lineage>
        <taxon>Eukaryota</taxon>
        <taxon>Fungi</taxon>
        <taxon>Fungi incertae sedis</taxon>
        <taxon>Microsporidia</taxon>
        <taxon>Nosematidae</taxon>
        <taxon>Vittaforma</taxon>
    </lineage>
</organism>
<dbReference type="HOGENOM" id="CLU_2016977_0_0_1"/>
<dbReference type="InterPro" id="IPR005326">
    <property type="entry name" value="Plectin_eS10_N"/>
</dbReference>
<feature type="domain" description="Plectin/eS10 N-terminal" evidence="1">
    <location>
        <begin position="7"/>
        <end position="81"/>
    </location>
</feature>
<dbReference type="Pfam" id="PF03501">
    <property type="entry name" value="S10_plectin"/>
    <property type="match status" value="1"/>
</dbReference>
<evidence type="ECO:0000313" key="2">
    <source>
        <dbReference type="EMBL" id="ELA42176.1"/>
    </source>
</evidence>
<reference evidence="3" key="1">
    <citation type="submission" date="2011-05" db="EMBL/GenBank/DDBJ databases">
        <title>The genome sequence of Vittaforma corneae strain ATCC 50505.</title>
        <authorList>
            <consortium name="The Broad Institute Genome Sequencing Platform"/>
            <person name="Cuomo C."/>
            <person name="Didier E."/>
            <person name="Bowers L."/>
            <person name="Young S.K."/>
            <person name="Zeng Q."/>
            <person name="Gargeya S."/>
            <person name="Fitzgerald M."/>
            <person name="Haas B."/>
            <person name="Abouelleil A."/>
            <person name="Alvarado L."/>
            <person name="Arachchi H.M."/>
            <person name="Berlin A."/>
            <person name="Chapman S.B."/>
            <person name="Gearin G."/>
            <person name="Goldberg J."/>
            <person name="Griggs A."/>
            <person name="Gujja S."/>
            <person name="Hansen M."/>
            <person name="Heiman D."/>
            <person name="Howarth C."/>
            <person name="Larimer J."/>
            <person name="Lui A."/>
            <person name="MacDonald P.J.P."/>
            <person name="McCowen C."/>
            <person name="Montmayeur A."/>
            <person name="Murphy C."/>
            <person name="Neiman D."/>
            <person name="Pearson M."/>
            <person name="Priest M."/>
            <person name="Roberts A."/>
            <person name="Saif S."/>
            <person name="Shea T."/>
            <person name="Sisk P."/>
            <person name="Stolte C."/>
            <person name="Sykes S."/>
            <person name="Wortman J."/>
            <person name="Nusbaum C."/>
            <person name="Birren B."/>
        </authorList>
    </citation>
    <scope>NUCLEOTIDE SEQUENCE [LARGE SCALE GENOMIC DNA]</scope>
    <source>
        <strain evidence="3">ATCC 50505</strain>
    </source>
</reference>